<keyword evidence="2" id="KW-1185">Reference proteome</keyword>
<organism evidence="1 2">
    <name type="scientific">Halapricum desulfuricans</name>
    <dbReference type="NCBI Taxonomy" id="2841257"/>
    <lineage>
        <taxon>Archaea</taxon>
        <taxon>Methanobacteriati</taxon>
        <taxon>Methanobacteriota</taxon>
        <taxon>Stenosarchaea group</taxon>
        <taxon>Halobacteria</taxon>
        <taxon>Halobacteriales</taxon>
        <taxon>Haloarculaceae</taxon>
        <taxon>Halapricum</taxon>
    </lineage>
</organism>
<evidence type="ECO:0000313" key="1">
    <source>
        <dbReference type="EMBL" id="QSG14056.1"/>
    </source>
</evidence>
<evidence type="ECO:0000313" key="2">
    <source>
        <dbReference type="Proteomes" id="UP000663292"/>
    </source>
</evidence>
<dbReference type="EMBL" id="CP064791">
    <property type="protein sequence ID" value="QSG14056.1"/>
    <property type="molecule type" value="Genomic_DNA"/>
</dbReference>
<reference evidence="1 2" key="1">
    <citation type="submission" date="2020-11" db="EMBL/GenBank/DDBJ databases">
        <title>Carbohydrate-dependent, anaerobic sulfur respiration: A novel catabolism in halophilic archaea.</title>
        <authorList>
            <person name="Sorokin D.Y."/>
            <person name="Messina E."/>
            <person name="Smedile F."/>
            <person name="La Cono V."/>
            <person name="Hallsworth J.E."/>
            <person name="Yakimov M.M."/>
        </authorList>
    </citation>
    <scope>NUCLEOTIDE SEQUENCE [LARGE SCALE GENOMIC DNA]</scope>
    <source>
        <strain evidence="1 2">HSR-Est</strain>
    </source>
</reference>
<dbReference type="AlphaFoldDB" id="A0A897NV96"/>
<accession>A0A897NV96</accession>
<proteinExistence type="predicted"/>
<sequence>MRRIQTTISPTTFILVGTYGVTKIVSNMDEPEPHPDDHLDELEDGAGCTEIWEKLSEQRESAAD</sequence>
<gene>
    <name evidence="1" type="ORF">HSEST_0509</name>
</gene>
<dbReference type="Proteomes" id="UP000663292">
    <property type="component" value="Chromosome"/>
</dbReference>
<name>A0A897NV96_9EURY</name>
<protein>
    <submittedName>
        <fullName evidence="1">Uncharacterized protein</fullName>
    </submittedName>
</protein>